<name>A0A8H7Q6H7_MORIS</name>
<evidence type="ECO:0000313" key="5">
    <source>
        <dbReference type="Proteomes" id="UP000654370"/>
    </source>
</evidence>
<evidence type="ECO:0000313" key="4">
    <source>
        <dbReference type="EMBL" id="KAG2186163.1"/>
    </source>
</evidence>
<dbReference type="GO" id="GO:0016491">
    <property type="term" value="F:oxidoreductase activity"/>
    <property type="evidence" value="ECO:0007669"/>
    <property type="project" value="UniProtKB-KW"/>
</dbReference>
<dbReference type="AlphaFoldDB" id="A0A8H7Q6H7"/>
<sequence>MGRNFNLDEIPDMTGKVCIVTGGNTGIGKICVQELAKKNAHVIVASRTPSKGQAVVDEVKESTKNDKVEFMQLDLLSLSSVSAFIQSFKDKNLPLHLLLNNAGVMSCPFTLSEDGIEAQFATNHVAHYYLTTQLLPILEKSQPSRVVNVSSLAHKYIFWNGLVLDDMNDESKYNKHMAYGRSKAANILFTRELTRKLEDSGDKYKNVYVNTNHPGAVSTELTRHNESMTMSVMRRLFFIAPEDGAKTQLYLATSPEIEKKNIKGKYFVPYGDESVPNKHAASQENQTKLWDFTENLLKEKVPGYTGANI</sequence>
<proteinExistence type="inferred from homology"/>
<reference evidence="4" key="1">
    <citation type="submission" date="2020-12" db="EMBL/GenBank/DDBJ databases">
        <title>Metabolic potential, ecology and presence of endohyphal bacteria is reflected in genomic diversity of Mucoromycotina.</title>
        <authorList>
            <person name="Muszewska A."/>
            <person name="Okrasinska A."/>
            <person name="Steczkiewicz K."/>
            <person name="Drgas O."/>
            <person name="Orlowska M."/>
            <person name="Perlinska-Lenart U."/>
            <person name="Aleksandrzak-Piekarczyk T."/>
            <person name="Szatraj K."/>
            <person name="Zielenkiewicz U."/>
            <person name="Pilsyk S."/>
            <person name="Malc E."/>
            <person name="Mieczkowski P."/>
            <person name="Kruszewska J.S."/>
            <person name="Biernat P."/>
            <person name="Pawlowska J."/>
        </authorList>
    </citation>
    <scope>NUCLEOTIDE SEQUENCE</scope>
    <source>
        <strain evidence="4">WA0000067209</strain>
    </source>
</reference>
<dbReference type="SUPFAM" id="SSF51735">
    <property type="entry name" value="NAD(P)-binding Rossmann-fold domains"/>
    <property type="match status" value="1"/>
</dbReference>
<evidence type="ECO:0000256" key="3">
    <source>
        <dbReference type="RuleBase" id="RU000363"/>
    </source>
</evidence>
<dbReference type="Pfam" id="PF00106">
    <property type="entry name" value="adh_short"/>
    <property type="match status" value="1"/>
</dbReference>
<evidence type="ECO:0000256" key="2">
    <source>
        <dbReference type="ARBA" id="ARBA00023002"/>
    </source>
</evidence>
<dbReference type="PRINTS" id="PR00080">
    <property type="entry name" value="SDRFAMILY"/>
</dbReference>
<gene>
    <name evidence="4" type="ORF">INT43_002601</name>
</gene>
<dbReference type="PANTHER" id="PTHR24320:SF148">
    <property type="entry name" value="NAD(P)-BINDING ROSSMANN-FOLD SUPERFAMILY PROTEIN"/>
    <property type="match status" value="1"/>
</dbReference>
<keyword evidence="5" id="KW-1185">Reference proteome</keyword>
<dbReference type="InterPro" id="IPR036291">
    <property type="entry name" value="NAD(P)-bd_dom_sf"/>
</dbReference>
<dbReference type="OrthoDB" id="191139at2759"/>
<dbReference type="PRINTS" id="PR00081">
    <property type="entry name" value="GDHRDH"/>
</dbReference>
<dbReference type="CDD" id="cd05327">
    <property type="entry name" value="retinol-DH_like_SDR_c_like"/>
    <property type="match status" value="1"/>
</dbReference>
<comment type="similarity">
    <text evidence="1 3">Belongs to the short-chain dehydrogenases/reductases (SDR) family.</text>
</comment>
<dbReference type="InterPro" id="IPR002347">
    <property type="entry name" value="SDR_fam"/>
</dbReference>
<evidence type="ECO:0008006" key="6">
    <source>
        <dbReference type="Google" id="ProtNLM"/>
    </source>
</evidence>
<protein>
    <recommendedName>
        <fullName evidence="6">NAD(P)-binding protein</fullName>
    </recommendedName>
</protein>
<evidence type="ECO:0000256" key="1">
    <source>
        <dbReference type="ARBA" id="ARBA00006484"/>
    </source>
</evidence>
<dbReference type="PANTHER" id="PTHR24320">
    <property type="entry name" value="RETINOL DEHYDROGENASE"/>
    <property type="match status" value="1"/>
</dbReference>
<keyword evidence="2" id="KW-0560">Oxidoreductase</keyword>
<dbReference type="Gene3D" id="3.40.50.720">
    <property type="entry name" value="NAD(P)-binding Rossmann-like Domain"/>
    <property type="match status" value="1"/>
</dbReference>
<dbReference type="EMBL" id="JAEPQZ010000001">
    <property type="protein sequence ID" value="KAG2186163.1"/>
    <property type="molecule type" value="Genomic_DNA"/>
</dbReference>
<comment type="caution">
    <text evidence="4">The sequence shown here is derived from an EMBL/GenBank/DDBJ whole genome shotgun (WGS) entry which is preliminary data.</text>
</comment>
<accession>A0A8H7Q6H7</accession>
<dbReference type="Proteomes" id="UP000654370">
    <property type="component" value="Unassembled WGS sequence"/>
</dbReference>
<organism evidence="4 5">
    <name type="scientific">Mortierella isabellina</name>
    <name type="common">Filamentous fungus</name>
    <name type="synonym">Umbelopsis isabellina</name>
    <dbReference type="NCBI Taxonomy" id="91625"/>
    <lineage>
        <taxon>Eukaryota</taxon>
        <taxon>Fungi</taxon>
        <taxon>Fungi incertae sedis</taxon>
        <taxon>Mucoromycota</taxon>
        <taxon>Mucoromycotina</taxon>
        <taxon>Umbelopsidomycetes</taxon>
        <taxon>Umbelopsidales</taxon>
        <taxon>Umbelopsidaceae</taxon>
        <taxon>Umbelopsis</taxon>
    </lineage>
</organism>